<comment type="caution">
    <text evidence="2">The sequence shown here is derived from an EMBL/GenBank/DDBJ whole genome shotgun (WGS) entry which is preliminary data.</text>
</comment>
<dbReference type="Proteomes" id="UP000233293">
    <property type="component" value="Unassembled WGS sequence"/>
</dbReference>
<dbReference type="InterPro" id="IPR003673">
    <property type="entry name" value="CoA-Trfase_fam_III"/>
</dbReference>
<dbReference type="PANTHER" id="PTHR48207:SF4">
    <property type="entry name" value="BLL6097 PROTEIN"/>
    <property type="match status" value="1"/>
</dbReference>
<evidence type="ECO:0000313" key="3">
    <source>
        <dbReference type="Proteomes" id="UP000233293"/>
    </source>
</evidence>
<dbReference type="RefSeq" id="WP_101252954.1">
    <property type="nucleotide sequence ID" value="NZ_PIUM01000036.1"/>
</dbReference>
<dbReference type="InterPro" id="IPR044855">
    <property type="entry name" value="CoA-Trfase_III_dom3_sf"/>
</dbReference>
<name>A0A2N3PP74_9PROT</name>
<organism evidence="2 3">
    <name type="scientific">Telmatospirillum siberiense</name>
    <dbReference type="NCBI Taxonomy" id="382514"/>
    <lineage>
        <taxon>Bacteria</taxon>
        <taxon>Pseudomonadati</taxon>
        <taxon>Pseudomonadota</taxon>
        <taxon>Alphaproteobacteria</taxon>
        <taxon>Rhodospirillales</taxon>
        <taxon>Rhodospirillaceae</taxon>
        <taxon>Telmatospirillum</taxon>
    </lineage>
</organism>
<dbReference type="Gene3D" id="3.40.50.10540">
    <property type="entry name" value="Crotonobetainyl-coa:carnitine coa-transferase, domain 1"/>
    <property type="match status" value="1"/>
</dbReference>
<keyword evidence="1 2" id="KW-0808">Transferase</keyword>
<dbReference type="OrthoDB" id="9781472at2"/>
<keyword evidence="3" id="KW-1185">Reference proteome</keyword>
<dbReference type="PANTHER" id="PTHR48207">
    <property type="entry name" value="SUCCINATE--HYDROXYMETHYLGLUTARATE COA-TRANSFERASE"/>
    <property type="match status" value="1"/>
</dbReference>
<dbReference type="GO" id="GO:0008410">
    <property type="term" value="F:CoA-transferase activity"/>
    <property type="evidence" value="ECO:0007669"/>
    <property type="project" value="TreeGrafter"/>
</dbReference>
<dbReference type="SUPFAM" id="SSF89796">
    <property type="entry name" value="CoA-transferase family III (CaiB/BaiF)"/>
    <property type="match status" value="1"/>
</dbReference>
<evidence type="ECO:0000313" key="2">
    <source>
        <dbReference type="EMBL" id="PKU22186.1"/>
    </source>
</evidence>
<dbReference type="EMBL" id="PIUM01000036">
    <property type="protein sequence ID" value="PKU22186.1"/>
    <property type="molecule type" value="Genomic_DNA"/>
</dbReference>
<dbReference type="Pfam" id="PF02515">
    <property type="entry name" value="CoA_transf_3"/>
    <property type="match status" value="1"/>
</dbReference>
<proteinExistence type="predicted"/>
<reference evidence="3" key="1">
    <citation type="submission" date="2017-12" db="EMBL/GenBank/DDBJ databases">
        <title>Draft genome sequence of Telmatospirillum siberiense 26-4b1T, an acidotolerant peatland alphaproteobacterium potentially involved in sulfur cycling.</title>
        <authorList>
            <person name="Hausmann B."/>
            <person name="Pjevac P."/>
            <person name="Schreck K."/>
            <person name="Herbold C.W."/>
            <person name="Daims H."/>
            <person name="Wagner M."/>
            <person name="Pester M."/>
            <person name="Loy A."/>
        </authorList>
    </citation>
    <scope>NUCLEOTIDE SEQUENCE [LARGE SCALE GENOMIC DNA]</scope>
    <source>
        <strain evidence="3">26-4b1</strain>
    </source>
</reference>
<gene>
    <name evidence="2" type="ORF">CWS72_22775</name>
</gene>
<dbReference type="InterPro" id="IPR023606">
    <property type="entry name" value="CoA-Trfase_III_dom_1_sf"/>
</dbReference>
<accession>A0A2N3PP74</accession>
<evidence type="ECO:0000256" key="1">
    <source>
        <dbReference type="ARBA" id="ARBA00022679"/>
    </source>
</evidence>
<sequence length="412" mass="44090">MTDQPNTQPLPLAGIRVIDYSHFLAGPHLSRCLAAMGAEVIKVERPKEGDAGRAHPIFVKGQSGYFLQQNMGKQGLCVNLKDPRGLELLQKLVATADVFVENYRPGSLDKLGLGYAELSRINPRLVYCSISAYGHTGPDSPRPGFGLIAEAKSGCMAQLGNPGEAPPLMRMPLGDMYTAMHGVAAVCAALYGRGSTGRGRHIDLALYDCLVSMHDYAVQRYTLSNGTEIPVQTGSVMPDSTIYGAFSAKDGNLVIAAQVDDAWKRLARLIGGEALESDRRFLDPASRNANHRAAEAYVRDWVSAQPSAKACIALLDAAGVPCAPVQSIDEVIADPQVAARNMIIEQDHPILGKVKLANLPFRFSDCDATPKTAAPLLGQHNRPIAEALGYAPADIERMVGDGVLYAEEAVSS</sequence>
<dbReference type="AlphaFoldDB" id="A0A2N3PP74"/>
<protein>
    <submittedName>
        <fullName evidence="2">Formyl-CoA transferase</fullName>
    </submittedName>
</protein>
<dbReference type="InterPro" id="IPR050483">
    <property type="entry name" value="CoA-transferase_III_domain"/>
</dbReference>
<dbReference type="Gene3D" id="3.30.1540.10">
    <property type="entry name" value="formyl-coa transferase, domain 3"/>
    <property type="match status" value="1"/>
</dbReference>